<keyword evidence="2" id="KW-1185">Reference proteome</keyword>
<reference evidence="1 2" key="1">
    <citation type="submission" date="2023-11" db="EMBL/GenBank/DDBJ databases">
        <title>Halocaridina rubra genome assembly.</title>
        <authorList>
            <person name="Smith C."/>
        </authorList>
    </citation>
    <scope>NUCLEOTIDE SEQUENCE [LARGE SCALE GENOMIC DNA]</scope>
    <source>
        <strain evidence="1">EP-1</strain>
        <tissue evidence="1">Whole</tissue>
    </source>
</reference>
<protein>
    <submittedName>
        <fullName evidence="1">Uncharacterized protein</fullName>
    </submittedName>
</protein>
<dbReference type="InterPro" id="IPR023211">
    <property type="entry name" value="DNA_pol_palm_dom_sf"/>
</dbReference>
<comment type="caution">
    <text evidence="1">The sequence shown here is derived from an EMBL/GenBank/DDBJ whole genome shotgun (WGS) entry which is preliminary data.</text>
</comment>
<name>A0AAN8XFJ8_HALRR</name>
<evidence type="ECO:0000313" key="2">
    <source>
        <dbReference type="Proteomes" id="UP001381693"/>
    </source>
</evidence>
<dbReference type="InterPro" id="IPR043502">
    <property type="entry name" value="DNA/RNA_pol_sf"/>
</dbReference>
<dbReference type="GO" id="GO:0071897">
    <property type="term" value="P:DNA biosynthetic process"/>
    <property type="evidence" value="ECO:0007669"/>
    <property type="project" value="UniProtKB-ARBA"/>
</dbReference>
<accession>A0AAN8XFJ8</accession>
<dbReference type="Gene3D" id="3.90.1600.10">
    <property type="entry name" value="Palm domain of DNA polymerase"/>
    <property type="match status" value="1"/>
</dbReference>
<organism evidence="1 2">
    <name type="scientific">Halocaridina rubra</name>
    <name type="common">Hawaiian red shrimp</name>
    <dbReference type="NCBI Taxonomy" id="373956"/>
    <lineage>
        <taxon>Eukaryota</taxon>
        <taxon>Metazoa</taxon>
        <taxon>Ecdysozoa</taxon>
        <taxon>Arthropoda</taxon>
        <taxon>Crustacea</taxon>
        <taxon>Multicrustacea</taxon>
        <taxon>Malacostraca</taxon>
        <taxon>Eumalacostraca</taxon>
        <taxon>Eucarida</taxon>
        <taxon>Decapoda</taxon>
        <taxon>Pleocyemata</taxon>
        <taxon>Caridea</taxon>
        <taxon>Atyoidea</taxon>
        <taxon>Atyidae</taxon>
        <taxon>Halocaridina</taxon>
    </lineage>
</organism>
<dbReference type="AlphaFoldDB" id="A0AAN8XFJ8"/>
<dbReference type="Proteomes" id="UP001381693">
    <property type="component" value="Unassembled WGS sequence"/>
</dbReference>
<sequence>MTTTMMVVVQGYSSLMAWMKQNQLSTQREHYDVRELMQEVQRTFYEVEEYDFNAYYPTLYKHLLKQIVDPQQHAQYRYYQELFQAAAATTATTTDRKQEKKILNIIYGLFHCDYSIFYCRELGLMVRVLASKIMTSVYRDFKDDIIYGYVDSLFFIRVDNTLNGRLAEKLSSFNIDQLRITPRNRFREITFFAKTSYVATLEEGGVIRKGVVSSDHKDDDEKKKYGSNFNFNLNNKGRNNMECTLKRLNNNNKVVDSKYGYKDKNAMVDIYKKMFL</sequence>
<dbReference type="SUPFAM" id="SSF56672">
    <property type="entry name" value="DNA/RNA polymerases"/>
    <property type="match status" value="1"/>
</dbReference>
<proteinExistence type="predicted"/>
<dbReference type="EMBL" id="JAXCGZ010004316">
    <property type="protein sequence ID" value="KAK7081956.1"/>
    <property type="molecule type" value="Genomic_DNA"/>
</dbReference>
<evidence type="ECO:0000313" key="1">
    <source>
        <dbReference type="EMBL" id="KAK7081956.1"/>
    </source>
</evidence>
<gene>
    <name evidence="1" type="ORF">SK128_011772</name>
</gene>